<dbReference type="EC" id="2.3.1.5" evidence="2"/>
<evidence type="ECO:0000313" key="6">
    <source>
        <dbReference type="Ensembl" id="ENSFHEP00000010901.1"/>
    </source>
</evidence>
<dbReference type="SUPFAM" id="SSF54001">
    <property type="entry name" value="Cysteine proteinases"/>
    <property type="match status" value="1"/>
</dbReference>
<evidence type="ECO:0000313" key="7">
    <source>
        <dbReference type="Proteomes" id="UP000265000"/>
    </source>
</evidence>
<dbReference type="PRINTS" id="PR01543">
    <property type="entry name" value="ANATRNSFRASE"/>
</dbReference>
<protein>
    <recommendedName>
        <fullName evidence="2">arylamine N-acetyltransferase</fullName>
        <ecNumber evidence="2">2.3.1.5</ecNumber>
    </recommendedName>
</protein>
<comment type="similarity">
    <text evidence="1 5">Belongs to the arylamine N-acetyltransferase family.</text>
</comment>
<dbReference type="STRING" id="8078.ENSFHEP00000010901"/>
<dbReference type="PANTHER" id="PTHR11786:SF8">
    <property type="entry name" value="ARYLAMINE N-ACETYLTRANSFERASE 1"/>
    <property type="match status" value="1"/>
</dbReference>
<name>A0A3Q2PDN6_FUNHE</name>
<keyword evidence="7" id="KW-1185">Reference proteome</keyword>
<organism evidence="6 7">
    <name type="scientific">Fundulus heteroclitus</name>
    <name type="common">Killifish</name>
    <name type="synonym">Mummichog</name>
    <dbReference type="NCBI Taxonomy" id="8078"/>
    <lineage>
        <taxon>Eukaryota</taxon>
        <taxon>Metazoa</taxon>
        <taxon>Chordata</taxon>
        <taxon>Craniata</taxon>
        <taxon>Vertebrata</taxon>
        <taxon>Euteleostomi</taxon>
        <taxon>Actinopterygii</taxon>
        <taxon>Neopterygii</taxon>
        <taxon>Teleostei</taxon>
        <taxon>Neoteleostei</taxon>
        <taxon>Acanthomorphata</taxon>
        <taxon>Ovalentaria</taxon>
        <taxon>Atherinomorphae</taxon>
        <taxon>Cyprinodontiformes</taxon>
        <taxon>Fundulidae</taxon>
        <taxon>Fundulus</taxon>
    </lineage>
</organism>
<dbReference type="Pfam" id="PF00797">
    <property type="entry name" value="Acetyltransf_2"/>
    <property type="match status" value="1"/>
</dbReference>
<proteinExistence type="inferred from homology"/>
<dbReference type="AlphaFoldDB" id="A0A3Q2PDN6"/>
<dbReference type="PANTHER" id="PTHR11786">
    <property type="entry name" value="N-HYDROXYARYLAMINE O-ACETYLTRANSFERASE"/>
    <property type="match status" value="1"/>
</dbReference>
<evidence type="ECO:0000256" key="2">
    <source>
        <dbReference type="ARBA" id="ARBA00012701"/>
    </source>
</evidence>
<keyword evidence="4 5" id="KW-0012">Acyltransferase</keyword>
<dbReference type="GO" id="GO:0004060">
    <property type="term" value="F:arylamine N-acetyltransferase activity"/>
    <property type="evidence" value="ECO:0007669"/>
    <property type="project" value="UniProtKB-EC"/>
</dbReference>
<evidence type="ECO:0000256" key="1">
    <source>
        <dbReference type="ARBA" id="ARBA00006547"/>
    </source>
</evidence>
<dbReference type="Ensembl" id="ENSFHET00000017747.1">
    <property type="protein sequence ID" value="ENSFHEP00000010901.1"/>
    <property type="gene ID" value="ENSFHEG00000012265.1"/>
</dbReference>
<evidence type="ECO:0000256" key="3">
    <source>
        <dbReference type="ARBA" id="ARBA00022679"/>
    </source>
</evidence>
<dbReference type="Gene3D" id="3.30.2140.20">
    <property type="match status" value="1"/>
</dbReference>
<dbReference type="Proteomes" id="UP000265000">
    <property type="component" value="Unplaced"/>
</dbReference>
<dbReference type="InterPro" id="IPR038765">
    <property type="entry name" value="Papain-like_cys_pep_sf"/>
</dbReference>
<keyword evidence="3 5" id="KW-0808">Transferase</keyword>
<dbReference type="InterPro" id="IPR053710">
    <property type="entry name" value="Arylamine_NAT_domain_sf"/>
</dbReference>
<evidence type="ECO:0000256" key="5">
    <source>
        <dbReference type="RuleBase" id="RU003452"/>
    </source>
</evidence>
<dbReference type="InterPro" id="IPR001447">
    <property type="entry name" value="Arylamine_N-AcTrfase"/>
</dbReference>
<reference evidence="6" key="1">
    <citation type="submission" date="2025-08" db="UniProtKB">
        <authorList>
            <consortium name="Ensembl"/>
        </authorList>
    </citation>
    <scope>IDENTIFICATION</scope>
</reference>
<sequence length="142" mass="16392">VFRLTDKGDIWVLEKTGRKPVVINPEFSKSSLVNKMQTYQIYCFNLEPREAENFTAKSHTLQTDPASLFTNKSILSLQTPTGFKSLVGLIYSEVTYKDEEGVDVLDMRYITEDELDQVLKEQFNVRLQNKMKPANRKACYTI</sequence>
<dbReference type="GeneTree" id="ENSGT01050000246529"/>
<evidence type="ECO:0000256" key="4">
    <source>
        <dbReference type="ARBA" id="ARBA00023315"/>
    </source>
</evidence>
<reference evidence="6" key="2">
    <citation type="submission" date="2025-09" db="UniProtKB">
        <authorList>
            <consortium name="Ensembl"/>
        </authorList>
    </citation>
    <scope>IDENTIFICATION</scope>
</reference>
<accession>A0A3Q2PDN6</accession>